<dbReference type="InterPro" id="IPR004038">
    <property type="entry name" value="Ribosomal_eL8/eL30/eS12/Gad45"/>
</dbReference>
<protein>
    <submittedName>
        <fullName evidence="2">Ribosomal L7Ae/L30e/S12e/Gadd45 family protein</fullName>
    </submittedName>
</protein>
<gene>
    <name evidence="2" type="ORF">H8695_03440</name>
</gene>
<dbReference type="SUPFAM" id="SSF55315">
    <property type="entry name" value="L30e-like"/>
    <property type="match status" value="1"/>
</dbReference>
<dbReference type="Proteomes" id="UP000620366">
    <property type="component" value="Unassembled WGS sequence"/>
</dbReference>
<comment type="caution">
    <text evidence="2">The sequence shown here is derived from an EMBL/GenBank/DDBJ whole genome shotgun (WGS) entry which is preliminary data.</text>
</comment>
<sequence>MLSEVQSSDKVVGIKQTKRAIKENTARLVIVAKDADEHMTGPIIEACGSAGIPVEFADSMRDLGHACGIEVGAAVVALLKG</sequence>
<dbReference type="PRINTS" id="PR00884">
    <property type="entry name" value="RIBOSOMALHS6"/>
</dbReference>
<accession>A0A926HTD0</accession>
<dbReference type="EMBL" id="JACRSP010000001">
    <property type="protein sequence ID" value="MBC8535744.1"/>
    <property type="molecule type" value="Genomic_DNA"/>
</dbReference>
<evidence type="ECO:0000313" key="3">
    <source>
        <dbReference type="Proteomes" id="UP000620366"/>
    </source>
</evidence>
<dbReference type="RefSeq" id="WP_249299472.1">
    <property type="nucleotide sequence ID" value="NZ_JACRSP010000001.1"/>
</dbReference>
<organism evidence="2 3">
    <name type="scientific">Feifania hominis</name>
    <dbReference type="NCBI Taxonomy" id="2763660"/>
    <lineage>
        <taxon>Bacteria</taxon>
        <taxon>Bacillati</taxon>
        <taxon>Bacillota</taxon>
        <taxon>Clostridia</taxon>
        <taxon>Eubacteriales</taxon>
        <taxon>Feifaniaceae</taxon>
        <taxon>Feifania</taxon>
    </lineage>
</organism>
<keyword evidence="3" id="KW-1185">Reference proteome</keyword>
<reference evidence="2" key="1">
    <citation type="submission" date="2020-08" db="EMBL/GenBank/DDBJ databases">
        <title>Genome public.</title>
        <authorList>
            <person name="Liu C."/>
            <person name="Sun Q."/>
        </authorList>
    </citation>
    <scope>NUCLEOTIDE SEQUENCE</scope>
    <source>
        <strain evidence="2">BX7</strain>
    </source>
</reference>
<dbReference type="AlphaFoldDB" id="A0A926HTD0"/>
<proteinExistence type="predicted"/>
<evidence type="ECO:0000259" key="1">
    <source>
        <dbReference type="Pfam" id="PF01248"/>
    </source>
</evidence>
<name>A0A926HTD0_9FIRM</name>
<dbReference type="Gene3D" id="3.30.1330.30">
    <property type="match status" value="1"/>
</dbReference>
<feature type="domain" description="Ribosomal protein eL8/eL30/eS12/Gadd45" evidence="1">
    <location>
        <begin position="8"/>
        <end position="78"/>
    </location>
</feature>
<evidence type="ECO:0000313" key="2">
    <source>
        <dbReference type="EMBL" id="MBC8535744.1"/>
    </source>
</evidence>
<dbReference type="InterPro" id="IPR029064">
    <property type="entry name" value="Ribosomal_eL30-like_sf"/>
</dbReference>
<dbReference type="Pfam" id="PF01248">
    <property type="entry name" value="Ribosomal_L7Ae"/>
    <property type="match status" value="1"/>
</dbReference>